<comment type="cofactor">
    <cofactor evidence="11">
        <name>Mg(2+)</name>
        <dbReference type="ChEBI" id="CHEBI:18420"/>
    </cofactor>
    <cofactor evidence="11">
        <name>Mn(2+)</name>
        <dbReference type="ChEBI" id="CHEBI:29035"/>
    </cofactor>
    <text evidence="11">Magnesium. Can also use manganese.</text>
</comment>
<evidence type="ECO:0000256" key="5">
    <source>
        <dbReference type="ARBA" id="ARBA00022723"/>
    </source>
</evidence>
<dbReference type="Proteomes" id="UP000727506">
    <property type="component" value="Unassembled WGS sequence"/>
</dbReference>
<comment type="catalytic activity">
    <reaction evidence="9 10">
        <text>L-threonyl-[protein] + FAD = FMN-L-threonyl-[protein] + AMP + H(+)</text>
        <dbReference type="Rhea" id="RHEA:36847"/>
        <dbReference type="Rhea" id="RHEA-COMP:11060"/>
        <dbReference type="Rhea" id="RHEA-COMP:11061"/>
        <dbReference type="ChEBI" id="CHEBI:15378"/>
        <dbReference type="ChEBI" id="CHEBI:30013"/>
        <dbReference type="ChEBI" id="CHEBI:57692"/>
        <dbReference type="ChEBI" id="CHEBI:74257"/>
        <dbReference type="ChEBI" id="CHEBI:456215"/>
        <dbReference type="EC" id="2.7.1.180"/>
    </reaction>
</comment>
<dbReference type="EC" id="2.7.1.180" evidence="1 10"/>
<dbReference type="InterPro" id="IPR024932">
    <property type="entry name" value="ApbE"/>
</dbReference>
<name>A0A943USI9_9ACTN</name>
<proteinExistence type="inferred from homology"/>
<evidence type="ECO:0000256" key="7">
    <source>
        <dbReference type="ARBA" id="ARBA00022842"/>
    </source>
</evidence>
<keyword evidence="6 10" id="KW-0274">FAD</keyword>
<dbReference type="SUPFAM" id="SSF143631">
    <property type="entry name" value="ApbE-like"/>
    <property type="match status" value="1"/>
</dbReference>
<evidence type="ECO:0000256" key="9">
    <source>
        <dbReference type="ARBA" id="ARBA00048540"/>
    </source>
</evidence>
<sequence>MNRIVFPAFNTRNAIATDAGEEALAGVRALAKRYEALFSRTDAASELYRVNAARGKKTPVSAELAELAKTALGYCAETEGLFDITMGGVVGLWDFKHGRIPDAVSVRNALSSVGWRDVEADGSSIELKRAGASIDLGGIAKGYIADRFRESLVESGASHALIDLGGNIAVLGGKPDGSPWRIGIRKPVPSRGNRADEPFALLEIDDGSVVTSGIYERAFFDNGRLYHHILDPETGFPAETDLLSATVVSRDAIDGDGYTTALILMGADRAIAFAQEHPRIEAVLLTCEGDVLATSGIGGAIPFALTA</sequence>
<feature type="binding site" evidence="11">
    <location>
        <position position="138"/>
    </location>
    <ligand>
        <name>Mg(2+)</name>
        <dbReference type="ChEBI" id="CHEBI:18420"/>
    </ligand>
</feature>
<keyword evidence="3 10" id="KW-0285">Flavoprotein</keyword>
<comment type="caution">
    <text evidence="12">The sequence shown here is derived from an EMBL/GenBank/DDBJ whole genome shotgun (WGS) entry which is preliminary data.</text>
</comment>
<organism evidence="12 13">
    <name type="scientific">Slackia piriformis</name>
    <dbReference type="NCBI Taxonomy" id="626934"/>
    <lineage>
        <taxon>Bacteria</taxon>
        <taxon>Bacillati</taxon>
        <taxon>Actinomycetota</taxon>
        <taxon>Coriobacteriia</taxon>
        <taxon>Eggerthellales</taxon>
        <taxon>Eggerthellaceae</taxon>
        <taxon>Slackia</taxon>
    </lineage>
</organism>
<protein>
    <recommendedName>
        <fullName evidence="2 10">FAD:protein FMN transferase</fullName>
        <ecNumber evidence="1 10">2.7.1.180</ecNumber>
    </recommendedName>
    <alternativeName>
        <fullName evidence="8 10">Flavin transferase</fullName>
    </alternativeName>
</protein>
<comment type="similarity">
    <text evidence="10">Belongs to the ApbE family.</text>
</comment>
<dbReference type="GO" id="GO:0046872">
    <property type="term" value="F:metal ion binding"/>
    <property type="evidence" value="ECO:0007669"/>
    <property type="project" value="UniProtKB-UniRule"/>
</dbReference>
<dbReference type="GO" id="GO:0016740">
    <property type="term" value="F:transferase activity"/>
    <property type="evidence" value="ECO:0007669"/>
    <property type="project" value="UniProtKB-UniRule"/>
</dbReference>
<evidence type="ECO:0000256" key="6">
    <source>
        <dbReference type="ARBA" id="ARBA00022827"/>
    </source>
</evidence>
<evidence type="ECO:0000256" key="3">
    <source>
        <dbReference type="ARBA" id="ARBA00022630"/>
    </source>
</evidence>
<evidence type="ECO:0000256" key="11">
    <source>
        <dbReference type="PIRSR" id="PIRSR006268-2"/>
    </source>
</evidence>
<reference evidence="12" key="1">
    <citation type="submission" date="2021-02" db="EMBL/GenBank/DDBJ databases">
        <title>Infant gut strain persistence is associated with maternal origin, phylogeny, and functional potential including surface adhesion and iron acquisition.</title>
        <authorList>
            <person name="Lou Y.C."/>
        </authorList>
    </citation>
    <scope>NUCLEOTIDE SEQUENCE</scope>
    <source>
        <strain evidence="12">L2_039_000G1_dasL2_039_000G1_concoct_11</strain>
    </source>
</reference>
<dbReference type="PANTHER" id="PTHR30040">
    <property type="entry name" value="THIAMINE BIOSYNTHESIS LIPOPROTEIN APBE"/>
    <property type="match status" value="1"/>
</dbReference>
<keyword evidence="5 10" id="KW-0479">Metal-binding</keyword>
<dbReference type="InterPro" id="IPR003374">
    <property type="entry name" value="ApbE-like_sf"/>
</dbReference>
<evidence type="ECO:0000256" key="1">
    <source>
        <dbReference type="ARBA" id="ARBA00011955"/>
    </source>
</evidence>
<dbReference type="PANTHER" id="PTHR30040:SF2">
    <property type="entry name" value="FAD:PROTEIN FMN TRANSFERASE"/>
    <property type="match status" value="1"/>
</dbReference>
<evidence type="ECO:0000313" key="13">
    <source>
        <dbReference type="Proteomes" id="UP000727506"/>
    </source>
</evidence>
<keyword evidence="4 10" id="KW-0808">Transferase</keyword>
<dbReference type="Gene3D" id="3.10.520.10">
    <property type="entry name" value="ApbE-like domains"/>
    <property type="match status" value="1"/>
</dbReference>
<dbReference type="PIRSF" id="PIRSF006268">
    <property type="entry name" value="ApbE"/>
    <property type="match status" value="1"/>
</dbReference>
<dbReference type="EMBL" id="JAGZSV010000007">
    <property type="protein sequence ID" value="MBS6940046.1"/>
    <property type="molecule type" value="Genomic_DNA"/>
</dbReference>
<gene>
    <name evidence="12" type="ORF">KH142_00900</name>
</gene>
<keyword evidence="7 10" id="KW-0460">Magnesium</keyword>
<feature type="binding site" evidence="11">
    <location>
        <position position="260"/>
    </location>
    <ligand>
        <name>Mg(2+)</name>
        <dbReference type="ChEBI" id="CHEBI:18420"/>
    </ligand>
</feature>
<feature type="binding site" evidence="11">
    <location>
        <position position="256"/>
    </location>
    <ligand>
        <name>Mg(2+)</name>
        <dbReference type="ChEBI" id="CHEBI:18420"/>
    </ligand>
</feature>
<evidence type="ECO:0000313" key="12">
    <source>
        <dbReference type="EMBL" id="MBS6940046.1"/>
    </source>
</evidence>
<accession>A0A943USI9</accession>
<dbReference type="AlphaFoldDB" id="A0A943USI9"/>
<evidence type="ECO:0000256" key="2">
    <source>
        <dbReference type="ARBA" id="ARBA00016337"/>
    </source>
</evidence>
<dbReference type="Pfam" id="PF02424">
    <property type="entry name" value="ApbE"/>
    <property type="match status" value="1"/>
</dbReference>
<evidence type="ECO:0000256" key="4">
    <source>
        <dbReference type="ARBA" id="ARBA00022679"/>
    </source>
</evidence>
<evidence type="ECO:0000256" key="10">
    <source>
        <dbReference type="PIRNR" id="PIRNR006268"/>
    </source>
</evidence>
<evidence type="ECO:0000256" key="8">
    <source>
        <dbReference type="ARBA" id="ARBA00031306"/>
    </source>
</evidence>